<evidence type="ECO:0000256" key="4">
    <source>
        <dbReference type="ARBA" id="ARBA00007786"/>
    </source>
</evidence>
<evidence type="ECO:0000256" key="11">
    <source>
        <dbReference type="ARBA" id="ARBA00047928"/>
    </source>
</evidence>
<dbReference type="FunFam" id="1.20.140.40:FF:000001">
    <property type="entry name" value="Pectinesterase"/>
    <property type="match status" value="1"/>
</dbReference>
<dbReference type="OrthoDB" id="2019149at2759"/>
<evidence type="ECO:0000256" key="12">
    <source>
        <dbReference type="ARBA" id="ARBA00057335"/>
    </source>
</evidence>
<evidence type="ECO:0000313" key="16">
    <source>
        <dbReference type="EMBL" id="KAF3436603.1"/>
    </source>
</evidence>
<dbReference type="InterPro" id="IPR006501">
    <property type="entry name" value="Pectinesterase_inhib_dom"/>
</dbReference>
<dbReference type="InterPro" id="IPR012334">
    <property type="entry name" value="Pectin_lyas_fold"/>
</dbReference>
<dbReference type="CDD" id="cd15798">
    <property type="entry name" value="PMEI-like_3"/>
    <property type="match status" value="1"/>
</dbReference>
<feature type="chain" id="PRO_5035489558" description="Pectinesterase" evidence="14">
    <location>
        <begin position="22"/>
        <end position="563"/>
    </location>
</feature>
<evidence type="ECO:0000256" key="2">
    <source>
        <dbReference type="ARBA" id="ARBA00005184"/>
    </source>
</evidence>
<dbReference type="Pfam" id="PF01095">
    <property type="entry name" value="Pectinesterase"/>
    <property type="match status" value="1"/>
</dbReference>
<comment type="function">
    <text evidence="12">Acts in the modification of cell walls via demethylesterification of cell wall pectin.</text>
</comment>
<accession>A0A8K0GTL9</accession>
<comment type="catalytic activity">
    <reaction evidence="11 14">
        <text>[(1-&gt;4)-alpha-D-galacturonosyl methyl ester](n) + n H2O = [(1-&gt;4)-alpha-D-galacturonosyl](n) + n methanol + n H(+)</text>
        <dbReference type="Rhea" id="RHEA:22380"/>
        <dbReference type="Rhea" id="RHEA-COMP:14570"/>
        <dbReference type="Rhea" id="RHEA-COMP:14573"/>
        <dbReference type="ChEBI" id="CHEBI:15377"/>
        <dbReference type="ChEBI" id="CHEBI:15378"/>
        <dbReference type="ChEBI" id="CHEBI:17790"/>
        <dbReference type="ChEBI" id="CHEBI:140522"/>
        <dbReference type="ChEBI" id="CHEBI:140523"/>
        <dbReference type="EC" id="3.1.1.11"/>
    </reaction>
</comment>
<comment type="similarity">
    <text evidence="3">In the N-terminal section; belongs to the PMEI family.</text>
</comment>
<dbReference type="AlphaFoldDB" id="A0A8K0GTL9"/>
<sequence length="563" mass="61583">MIGKVAASGISLILVVGVALAVVAVVNHGGDDKDNKPSSQVKMVETMCSQTNYKGACEQSLGSVSKNSSADYKDYIKAVLEATAEQVSKSLNLSQSLLTDSATSNATIKMSLEDCNEMLNLAVDQLQASFSMVGDSDMHTLDDRNAELRSWLSSVITYSETCLDGVPEPKLQAQLKDTLRNASALTDNALAIVSELSKVLEAFGLKLDPKPLNGRRLLGATEIGEDGFPTWFSAADRKLMAAHSNGNVKPNAVVAKDGSGQFKTIAAALAAYPKNLRGRYVIYVKAGVYNEYITVEKNMVNVFMYGDGPRKTIVTGNKSNRGGFSTFKTASFSAIGQGFIAKSMGFTNTAGPEGHQAVALRVQSEMSAFFNCRMDAYQDTLYVQTGRQFYRNCVISGTIDFIFGDSSCVIQNSLIIVRRPMDNQLNTVTAQGRTQSHESTGLVIHNCRIVPEQKLTADRFKIQTYLGRPWKEYSRTVIMESTLGDFINPAGWYPWAGDFALNTLYYAEYGNRGPGANTNRRVKWKGFKVINRNEALQFTVGRFLSGDRWIRATGVPYLSGLKH</sequence>
<comment type="subcellular location">
    <subcellularLocation>
        <location evidence="1">Secreted</location>
        <location evidence="1">Cell wall</location>
    </subcellularLocation>
</comment>
<dbReference type="EC" id="3.1.1.11" evidence="5 14"/>
<dbReference type="GO" id="GO:0045490">
    <property type="term" value="P:pectin catabolic process"/>
    <property type="evidence" value="ECO:0007669"/>
    <property type="project" value="UniProtKB-UniRule"/>
</dbReference>
<evidence type="ECO:0000256" key="8">
    <source>
        <dbReference type="ARBA" id="ARBA00023085"/>
    </source>
</evidence>
<keyword evidence="14" id="KW-0732">Signal</keyword>
<dbReference type="SUPFAM" id="SSF101148">
    <property type="entry name" value="Plant invertase/pectin methylesterase inhibitor"/>
    <property type="match status" value="1"/>
</dbReference>
<dbReference type="Gene3D" id="2.160.20.10">
    <property type="entry name" value="Single-stranded right-handed beta-helix, Pectin lyase-like"/>
    <property type="match status" value="1"/>
</dbReference>
<comment type="pathway">
    <text evidence="2 14">Glycan metabolism; pectin degradation; 2-dehydro-3-deoxy-D-gluconate from pectin: step 1/5.</text>
</comment>
<evidence type="ECO:0000256" key="14">
    <source>
        <dbReference type="RuleBase" id="RU000589"/>
    </source>
</evidence>
<evidence type="ECO:0000256" key="3">
    <source>
        <dbReference type="ARBA" id="ARBA00006027"/>
    </source>
</evidence>
<dbReference type="NCBIfam" id="TIGR01614">
    <property type="entry name" value="PME_inhib"/>
    <property type="match status" value="1"/>
</dbReference>
<keyword evidence="7 14" id="KW-0378">Hydrolase</keyword>
<evidence type="ECO:0000256" key="1">
    <source>
        <dbReference type="ARBA" id="ARBA00004191"/>
    </source>
</evidence>
<comment type="similarity">
    <text evidence="4">In the C-terminal section; belongs to the pectinesterase family.</text>
</comment>
<evidence type="ECO:0000256" key="9">
    <source>
        <dbReference type="ARBA" id="ARBA00023157"/>
    </source>
</evidence>
<evidence type="ECO:0000256" key="7">
    <source>
        <dbReference type="ARBA" id="ARBA00022801"/>
    </source>
</evidence>
<proteinExistence type="inferred from homology"/>
<dbReference type="GO" id="GO:0030599">
    <property type="term" value="F:pectinesterase activity"/>
    <property type="evidence" value="ECO:0007669"/>
    <property type="project" value="UniProtKB-UniRule"/>
</dbReference>
<keyword evidence="8 14" id="KW-0063">Aspartyl esterase</keyword>
<dbReference type="InterPro" id="IPR011050">
    <property type="entry name" value="Pectin_lyase_fold/virulence"/>
</dbReference>
<keyword evidence="6" id="KW-0134">Cell wall</keyword>
<dbReference type="EMBL" id="VOIH02000010">
    <property type="protein sequence ID" value="KAF3436603.1"/>
    <property type="molecule type" value="Genomic_DNA"/>
</dbReference>
<dbReference type="Proteomes" id="UP000796880">
    <property type="component" value="Unassembled WGS sequence"/>
</dbReference>
<evidence type="ECO:0000256" key="10">
    <source>
        <dbReference type="ARBA" id="ARBA00023180"/>
    </source>
</evidence>
<evidence type="ECO:0000313" key="17">
    <source>
        <dbReference type="Proteomes" id="UP000796880"/>
    </source>
</evidence>
<dbReference type="PROSITE" id="PS00503">
    <property type="entry name" value="PECTINESTERASE_2"/>
    <property type="match status" value="1"/>
</dbReference>
<keyword evidence="10" id="KW-0325">Glycoprotein</keyword>
<protein>
    <recommendedName>
        <fullName evidence="5 14">Pectinesterase</fullName>
        <ecNumber evidence="5 14">3.1.1.11</ecNumber>
    </recommendedName>
</protein>
<evidence type="ECO:0000256" key="6">
    <source>
        <dbReference type="ARBA" id="ARBA00022512"/>
    </source>
</evidence>
<evidence type="ECO:0000259" key="15">
    <source>
        <dbReference type="SMART" id="SM00856"/>
    </source>
</evidence>
<dbReference type="SMART" id="SM00856">
    <property type="entry name" value="PMEI"/>
    <property type="match status" value="1"/>
</dbReference>
<dbReference type="InterPro" id="IPR000070">
    <property type="entry name" value="Pectinesterase_cat"/>
</dbReference>
<dbReference type="UniPathway" id="UPA00545">
    <property type="reaction ID" value="UER00823"/>
</dbReference>
<feature type="active site" evidence="13">
    <location>
        <position position="400"/>
    </location>
</feature>
<dbReference type="Pfam" id="PF04043">
    <property type="entry name" value="PMEI"/>
    <property type="match status" value="1"/>
</dbReference>
<dbReference type="InterPro" id="IPR033131">
    <property type="entry name" value="Pectinesterase_Asp_AS"/>
</dbReference>
<gene>
    <name evidence="16" type="ORF">FNV43_RR23695</name>
</gene>
<feature type="domain" description="Pectinesterase inhibitor" evidence="15">
    <location>
        <begin position="39"/>
        <end position="192"/>
    </location>
</feature>
<evidence type="ECO:0000256" key="5">
    <source>
        <dbReference type="ARBA" id="ARBA00013229"/>
    </source>
</evidence>
<feature type="signal peptide" evidence="14">
    <location>
        <begin position="1"/>
        <end position="21"/>
    </location>
</feature>
<keyword evidence="9" id="KW-1015">Disulfide bond</keyword>
<reference evidence="16" key="1">
    <citation type="submission" date="2020-03" db="EMBL/GenBank/DDBJ databases">
        <title>A high-quality chromosome-level genome assembly of a woody plant with both climbing and erect habits, Rhamnella rubrinervis.</title>
        <authorList>
            <person name="Lu Z."/>
            <person name="Yang Y."/>
            <person name="Zhu X."/>
            <person name="Sun Y."/>
        </authorList>
    </citation>
    <scope>NUCLEOTIDE SEQUENCE</scope>
    <source>
        <strain evidence="16">BYM</strain>
        <tissue evidence="16">Leaf</tissue>
    </source>
</reference>
<keyword evidence="17" id="KW-1185">Reference proteome</keyword>
<dbReference type="GO" id="GO:0042545">
    <property type="term" value="P:cell wall modification"/>
    <property type="evidence" value="ECO:0007669"/>
    <property type="project" value="UniProtKB-UniRule"/>
</dbReference>
<dbReference type="FunFam" id="2.160.20.10:FF:000001">
    <property type="entry name" value="Pectinesterase"/>
    <property type="match status" value="1"/>
</dbReference>
<organism evidence="16 17">
    <name type="scientific">Rhamnella rubrinervis</name>
    <dbReference type="NCBI Taxonomy" id="2594499"/>
    <lineage>
        <taxon>Eukaryota</taxon>
        <taxon>Viridiplantae</taxon>
        <taxon>Streptophyta</taxon>
        <taxon>Embryophyta</taxon>
        <taxon>Tracheophyta</taxon>
        <taxon>Spermatophyta</taxon>
        <taxon>Magnoliopsida</taxon>
        <taxon>eudicotyledons</taxon>
        <taxon>Gunneridae</taxon>
        <taxon>Pentapetalae</taxon>
        <taxon>rosids</taxon>
        <taxon>fabids</taxon>
        <taxon>Rosales</taxon>
        <taxon>Rhamnaceae</taxon>
        <taxon>rhamnoid group</taxon>
        <taxon>Rhamneae</taxon>
        <taxon>Rhamnella</taxon>
    </lineage>
</organism>
<dbReference type="PANTHER" id="PTHR31707">
    <property type="entry name" value="PECTINESTERASE"/>
    <property type="match status" value="1"/>
</dbReference>
<evidence type="ECO:0000256" key="13">
    <source>
        <dbReference type="PROSITE-ProRule" id="PRU10040"/>
    </source>
</evidence>
<dbReference type="InterPro" id="IPR035513">
    <property type="entry name" value="Invertase/methylesterase_inhib"/>
</dbReference>
<comment type="caution">
    <text evidence="16">The sequence shown here is derived from an EMBL/GenBank/DDBJ whole genome shotgun (WGS) entry which is preliminary data.</text>
</comment>
<dbReference type="SUPFAM" id="SSF51126">
    <property type="entry name" value="Pectin lyase-like"/>
    <property type="match status" value="1"/>
</dbReference>
<name>A0A8K0GTL9_9ROSA</name>
<dbReference type="GO" id="GO:0004857">
    <property type="term" value="F:enzyme inhibitor activity"/>
    <property type="evidence" value="ECO:0007669"/>
    <property type="project" value="InterPro"/>
</dbReference>
<dbReference type="Gene3D" id="1.20.140.40">
    <property type="entry name" value="Invertase/pectin methylesterase inhibitor family protein"/>
    <property type="match status" value="1"/>
</dbReference>
<keyword evidence="6" id="KW-0964">Secreted</keyword>